<organism evidence="1 2">
    <name type="scientific">Portunus trituberculatus</name>
    <name type="common">Swimming crab</name>
    <name type="synonym">Neptunus trituberculatus</name>
    <dbReference type="NCBI Taxonomy" id="210409"/>
    <lineage>
        <taxon>Eukaryota</taxon>
        <taxon>Metazoa</taxon>
        <taxon>Ecdysozoa</taxon>
        <taxon>Arthropoda</taxon>
        <taxon>Crustacea</taxon>
        <taxon>Multicrustacea</taxon>
        <taxon>Malacostraca</taxon>
        <taxon>Eumalacostraca</taxon>
        <taxon>Eucarida</taxon>
        <taxon>Decapoda</taxon>
        <taxon>Pleocyemata</taxon>
        <taxon>Brachyura</taxon>
        <taxon>Eubrachyura</taxon>
        <taxon>Portunoidea</taxon>
        <taxon>Portunidae</taxon>
        <taxon>Portuninae</taxon>
        <taxon>Portunus</taxon>
    </lineage>
</organism>
<proteinExistence type="predicted"/>
<gene>
    <name evidence="1" type="ORF">E2C01_089205</name>
</gene>
<evidence type="ECO:0000313" key="2">
    <source>
        <dbReference type="Proteomes" id="UP000324222"/>
    </source>
</evidence>
<reference evidence="1 2" key="1">
    <citation type="submission" date="2019-05" db="EMBL/GenBank/DDBJ databases">
        <title>Another draft genome of Portunus trituberculatus and its Hox gene families provides insights of decapod evolution.</title>
        <authorList>
            <person name="Jeong J.-H."/>
            <person name="Song I."/>
            <person name="Kim S."/>
            <person name="Choi T."/>
            <person name="Kim D."/>
            <person name="Ryu S."/>
            <person name="Kim W."/>
        </authorList>
    </citation>
    <scope>NUCLEOTIDE SEQUENCE [LARGE SCALE GENOMIC DNA]</scope>
    <source>
        <tissue evidence="1">Muscle</tissue>
    </source>
</reference>
<accession>A0A5B7JNY0</accession>
<dbReference type="EMBL" id="VSRR010097092">
    <property type="protein sequence ID" value="MPC94054.1"/>
    <property type="molecule type" value="Genomic_DNA"/>
</dbReference>
<protein>
    <submittedName>
        <fullName evidence="1">Uncharacterized protein</fullName>
    </submittedName>
</protein>
<dbReference type="Proteomes" id="UP000324222">
    <property type="component" value="Unassembled WGS sequence"/>
</dbReference>
<dbReference type="AlphaFoldDB" id="A0A5B7JNY0"/>
<comment type="caution">
    <text evidence="1">The sequence shown here is derived from an EMBL/GenBank/DDBJ whole genome shotgun (WGS) entry which is preliminary data.</text>
</comment>
<sequence>MARKVWTAMGLWASQVDSSMRIPRRVSTLGPACRMEVHCCIRDTGWLPTLVASCTRSMFSCTTPMQGRGQSSTGPTFWLRLSTKE</sequence>
<evidence type="ECO:0000313" key="1">
    <source>
        <dbReference type="EMBL" id="MPC94054.1"/>
    </source>
</evidence>
<keyword evidence="2" id="KW-1185">Reference proteome</keyword>
<name>A0A5B7JNY0_PORTR</name>